<evidence type="ECO:0000256" key="4">
    <source>
        <dbReference type="ARBA" id="ARBA00023015"/>
    </source>
</evidence>
<evidence type="ECO:0000256" key="5">
    <source>
        <dbReference type="ARBA" id="ARBA00023163"/>
    </source>
</evidence>
<dbReference type="InterPro" id="IPR013654">
    <property type="entry name" value="PAS_2"/>
</dbReference>
<evidence type="ECO:0000259" key="10">
    <source>
        <dbReference type="PROSITE" id="PS50112"/>
    </source>
</evidence>
<evidence type="ECO:0000256" key="2">
    <source>
        <dbReference type="ARBA" id="ARBA00022606"/>
    </source>
</evidence>
<dbReference type="Gene3D" id="3.30.450.40">
    <property type="match status" value="1"/>
</dbReference>
<dbReference type="Pfam" id="PF08446">
    <property type="entry name" value="PAS_2"/>
    <property type="match status" value="2"/>
</dbReference>
<keyword evidence="4" id="KW-0805">Transcription regulation</keyword>
<reference evidence="11" key="1">
    <citation type="journal article" date="2015" name="Nat. Commun.">
        <title>Phytochrome diversity in green plants and the origin of canonical plant phytochromes.</title>
        <authorList>
            <person name="Li F.W."/>
            <person name="Melkonian M."/>
            <person name="Rothfels C.J."/>
            <person name="Villarreal J.C."/>
            <person name="Stevenson D.W."/>
            <person name="Graham S.W."/>
            <person name="Wong G.K."/>
            <person name="Pryer K.M."/>
            <person name="Mathews S."/>
        </authorList>
    </citation>
    <scope>NUCLEOTIDE SEQUENCE</scope>
    <source>
        <strain evidence="11">GGWH</strain>
    </source>
</reference>
<sequence>MEKLGRVESAQRVGTSAKANKQLKFWKKHAESDKEVLAFMSKMEKSGLVQGFGCVLVVEDGTFKVRALSENAPQMLLGKPASMARPLQLLAERISRSIGRFNRGRAQFQRGSAAAGREQAAALDPEGAAALAAAEEARESLAQDGAVLGDGEREPPTGCSPVGAAQGRAGPARPGAEVPGGMEARSQFLIYRRNSAPTCGVPRVSSHRRGSGFGVGDDARLFFTPASVLALESAAASPDMALLNPVLVQAEATGIPFYAILHRHPGGGVLIDLEPIQPSDPVINGAGALQTHKLAAKAVARLQAIPPGNPKLLYKAVAEEIRALTGYDRVMVYRFHEDEHGEVVGESRANNVESYLGLHFPSSDIPKGARMLFVANRSRLIVDARANPVRVLQETGWLGLQSSVNLGMSTMRAVHGCHMQYMANMGTVGSLSLSLVMRERNGVLMVSMPDHSGGRAPVKTGFSAKGQPMEGASQAPRNDRTVSHGFSSKVAQPEDGEAHSSNSDGSAEAVLWGMVVCHSTQGPKYVSYPVRSACEFLMQVFGIQITRELETQASQQDHRLLSLQTLLCHVLMKPNPLQMLMSASPGIMDLVSCSGAAYNSGDAFQACGVSPLRSQVVDLIAWIRSSHPKSTGFTIDSLATSGYPGAASLAETVCGLAAVQLGEGQFLLWFRQQAVTEVQWGGAKEATERRKAKFKDRTPRASFATYLEIVKNQSQPWSDADIDAIHSLQLILRDALRRHSQSAADRAWDTASDEEYQKLYAATFEQLVHFIESASAPIVAVDLSGAVTGWNQKAAELTGLSFDQACGKSLVDDLLEAQSREAASTALGMALKGSETRSIRLSLLVWGENAAAPGPAEGRTVTIVANAFVSRDTHGTPQGICFLGQDVTQEEVLGDQFVRLKGDYCSIVDSHTSIIPPIFGCDEVGRCIEWNKGMEELTGWCRDEAAGRMLVREVFGAMCPLGSYDAKTRLMVALSRALAGHVTDKLPFAFLNCTRSLVDVMLSVHPRYASDGLTICGVFCFAHVSGLEVRESVRRRQAMRKLAAERTEQLTYTRQEVVAPLNGLRWSLEELSRSLGEGKSSSKSKQMAWLKTSSSLLSQIDASLENVNLEMLEQGHFNLKSAAFTMESVLSAVVAQATAAANPRDCRVTSEIAGSLRSLPLMGDSERLQQVLAGLAVTAARFTPQAGLVKIEVSQRGAWSKHWQGGDTVEIEIRISQTGTGVPGPLISEMMDDTRSNKSQEGHALRWAYLILRCMDGGDVIYNRKEGRPSFDIHLKLPLASGHRRLGASLVL</sequence>
<evidence type="ECO:0000259" key="8">
    <source>
        <dbReference type="PROSITE" id="PS50046"/>
    </source>
</evidence>
<dbReference type="Gene3D" id="3.30.450.20">
    <property type="entry name" value="PAS domain"/>
    <property type="match status" value="4"/>
</dbReference>
<dbReference type="GO" id="GO:0006355">
    <property type="term" value="P:regulation of DNA-templated transcription"/>
    <property type="evidence" value="ECO:0007669"/>
    <property type="project" value="InterPro"/>
</dbReference>
<feature type="domain" description="PAS" evidence="10">
    <location>
        <begin position="763"/>
        <end position="834"/>
    </location>
</feature>
<dbReference type="InterPro" id="IPR013767">
    <property type="entry name" value="PAS_fold"/>
</dbReference>
<dbReference type="PROSITE" id="PS50112">
    <property type="entry name" value="PAS"/>
    <property type="match status" value="2"/>
</dbReference>
<keyword evidence="2" id="KW-0716">Sensory transduction</keyword>
<feature type="domain" description="Phytochrome chromophore attachment site" evidence="8">
    <location>
        <begin position="309"/>
        <end position="539"/>
    </location>
</feature>
<feature type="domain" description="Histidine kinase" evidence="9">
    <location>
        <begin position="1052"/>
        <end position="1281"/>
    </location>
</feature>
<dbReference type="GO" id="GO:0009881">
    <property type="term" value="F:photoreceptor activity"/>
    <property type="evidence" value="ECO:0007669"/>
    <property type="project" value="UniProtKB-KW"/>
</dbReference>
<keyword evidence="6" id="KW-0675">Receptor</keyword>
<organism evidence="11">
    <name type="scientific">Sphaerozosma laeve</name>
    <dbReference type="NCBI Taxonomy" id="184512"/>
    <lineage>
        <taxon>Eukaryota</taxon>
        <taxon>Viridiplantae</taxon>
        <taxon>Streptophyta</taxon>
        <taxon>Zygnematophyceae</taxon>
        <taxon>Zygnematophycidae</taxon>
        <taxon>Desmidiales</taxon>
        <taxon>Desmidiaceae</taxon>
        <taxon>Sphaerozosma</taxon>
    </lineage>
</organism>
<evidence type="ECO:0000256" key="3">
    <source>
        <dbReference type="ARBA" id="ARBA00022991"/>
    </source>
</evidence>
<accession>A0A0K0NR27</accession>
<reference evidence="11" key="2">
    <citation type="submission" date="2015-06" db="EMBL/GenBank/DDBJ databases">
        <authorList>
            <person name="Hoefler B.C."/>
            <person name="Straight P.D."/>
        </authorList>
    </citation>
    <scope>NUCLEOTIDE SEQUENCE</scope>
    <source>
        <strain evidence="11">GGWH</strain>
    </source>
</reference>
<dbReference type="PROSITE" id="PS50109">
    <property type="entry name" value="HIS_KIN"/>
    <property type="match status" value="1"/>
</dbReference>
<dbReference type="PROSITE" id="PS50046">
    <property type="entry name" value="PHYTOCHROME_2"/>
    <property type="match status" value="1"/>
</dbReference>
<dbReference type="FunFam" id="3.30.450.270:FF:000001">
    <property type="entry name" value="Phytochrome"/>
    <property type="match status" value="1"/>
</dbReference>
<dbReference type="EMBL" id="KT072002">
    <property type="protein sequence ID" value="AKN34514.1"/>
    <property type="molecule type" value="mRNA"/>
</dbReference>
<dbReference type="PRINTS" id="PR01033">
    <property type="entry name" value="PHYTOCHROME"/>
</dbReference>
<keyword evidence="3" id="KW-0157">Chromophore</keyword>
<evidence type="ECO:0000256" key="1">
    <source>
        <dbReference type="ARBA" id="ARBA00022543"/>
    </source>
</evidence>
<feature type="region of interest" description="Disordered" evidence="7">
    <location>
        <begin position="147"/>
        <end position="179"/>
    </location>
</feature>
<dbReference type="PANTHER" id="PTHR47876">
    <property type="entry name" value="OS08G0260000 PROTEIN"/>
    <property type="match status" value="1"/>
</dbReference>
<dbReference type="Pfam" id="PF00989">
    <property type="entry name" value="PAS"/>
    <property type="match status" value="2"/>
</dbReference>
<dbReference type="InterPro" id="IPR003594">
    <property type="entry name" value="HATPase_dom"/>
</dbReference>
<feature type="non-terminal residue" evidence="11">
    <location>
        <position position="1"/>
    </location>
</feature>
<evidence type="ECO:0000256" key="6">
    <source>
        <dbReference type="ARBA" id="ARBA00023170"/>
    </source>
</evidence>
<feature type="domain" description="PAS" evidence="10">
    <location>
        <begin position="907"/>
        <end position="955"/>
    </location>
</feature>
<keyword evidence="5" id="KW-0804">Transcription</keyword>
<dbReference type="SMART" id="SM00065">
    <property type="entry name" value="GAF"/>
    <property type="match status" value="1"/>
</dbReference>
<dbReference type="InterPro" id="IPR000014">
    <property type="entry name" value="PAS"/>
</dbReference>
<dbReference type="InterPro" id="IPR001294">
    <property type="entry name" value="Phytochrome"/>
</dbReference>
<protein>
    <submittedName>
        <fullName evidence="11">Phytochrome</fullName>
    </submittedName>
</protein>
<dbReference type="SMART" id="SM00091">
    <property type="entry name" value="PAS"/>
    <property type="match status" value="2"/>
</dbReference>
<dbReference type="PROSITE" id="PS00245">
    <property type="entry name" value="PHYTOCHROME_1"/>
    <property type="match status" value="1"/>
</dbReference>
<dbReference type="SUPFAM" id="SSF55785">
    <property type="entry name" value="PYP-like sensor domain (PAS domain)"/>
    <property type="match status" value="4"/>
</dbReference>
<dbReference type="Pfam" id="PF00360">
    <property type="entry name" value="PHY"/>
    <property type="match status" value="1"/>
</dbReference>
<dbReference type="InterPro" id="IPR013515">
    <property type="entry name" value="Phytochrome_cen-reg"/>
</dbReference>
<dbReference type="InterPro" id="IPR029016">
    <property type="entry name" value="GAF-like_dom_sf"/>
</dbReference>
<dbReference type="CDD" id="cd00130">
    <property type="entry name" value="PAS"/>
    <property type="match status" value="2"/>
</dbReference>
<proteinExistence type="evidence at transcript level"/>
<dbReference type="InterPro" id="IPR005467">
    <property type="entry name" value="His_kinase_dom"/>
</dbReference>
<dbReference type="SUPFAM" id="SSF55874">
    <property type="entry name" value="ATPase domain of HSP90 chaperone/DNA topoisomerase II/histidine kinase"/>
    <property type="match status" value="1"/>
</dbReference>
<dbReference type="Pfam" id="PF02518">
    <property type="entry name" value="HATPase_c"/>
    <property type="match status" value="1"/>
</dbReference>
<dbReference type="InterPro" id="IPR013516">
    <property type="entry name" value="Phyto_chromo_BS"/>
</dbReference>
<dbReference type="Pfam" id="PF01590">
    <property type="entry name" value="GAF"/>
    <property type="match status" value="1"/>
</dbReference>
<evidence type="ECO:0000259" key="9">
    <source>
        <dbReference type="PROSITE" id="PS50109"/>
    </source>
</evidence>
<evidence type="ECO:0000256" key="7">
    <source>
        <dbReference type="SAM" id="MobiDB-lite"/>
    </source>
</evidence>
<gene>
    <name evidence="11" type="primary">PHY2B</name>
</gene>
<dbReference type="InterPro" id="IPR016132">
    <property type="entry name" value="Phyto_chromo_attachment"/>
</dbReference>
<dbReference type="InterPro" id="IPR003018">
    <property type="entry name" value="GAF"/>
</dbReference>
<keyword evidence="1" id="KW-0600">Photoreceptor protein</keyword>
<dbReference type="GO" id="GO:0009584">
    <property type="term" value="P:detection of visible light"/>
    <property type="evidence" value="ECO:0007669"/>
    <property type="project" value="InterPro"/>
</dbReference>
<dbReference type="InterPro" id="IPR036890">
    <property type="entry name" value="HATPase_C_sf"/>
</dbReference>
<dbReference type="Gene3D" id="3.30.450.270">
    <property type="match status" value="1"/>
</dbReference>
<dbReference type="PANTHER" id="PTHR47876:SF3">
    <property type="entry name" value="PHYTOCHROME 1"/>
    <property type="match status" value="1"/>
</dbReference>
<dbReference type="Gene3D" id="3.30.565.10">
    <property type="entry name" value="Histidine kinase-like ATPase, C-terminal domain"/>
    <property type="match status" value="1"/>
</dbReference>
<dbReference type="NCBIfam" id="TIGR00229">
    <property type="entry name" value="sensory_box"/>
    <property type="match status" value="1"/>
</dbReference>
<name>A0A0K0NR27_9VIRI</name>
<feature type="region of interest" description="Disordered" evidence="7">
    <location>
        <begin position="447"/>
        <end position="484"/>
    </location>
</feature>
<dbReference type="InterPro" id="IPR035965">
    <property type="entry name" value="PAS-like_dom_sf"/>
</dbReference>
<feature type="compositionally biased region" description="Low complexity" evidence="7">
    <location>
        <begin position="161"/>
        <end position="179"/>
    </location>
</feature>
<dbReference type="InterPro" id="IPR043150">
    <property type="entry name" value="Phytochrome_PHY_sf"/>
</dbReference>
<evidence type="ECO:0000313" key="11">
    <source>
        <dbReference type="EMBL" id="AKN34514.1"/>
    </source>
</evidence>
<dbReference type="SUPFAM" id="SSF55781">
    <property type="entry name" value="GAF domain-like"/>
    <property type="match status" value="2"/>
</dbReference>